<proteinExistence type="predicted"/>
<reference evidence="1 2" key="1">
    <citation type="submission" date="2023-06" db="EMBL/GenBank/DDBJ databases">
        <title>Actinomyces orist ORNL 0101 HMT-893 genome.</title>
        <authorList>
            <person name="Johnston C.D."/>
            <person name="Chen T."/>
            <person name="Dewhirst F.E."/>
        </authorList>
    </citation>
    <scope>NUCLEOTIDE SEQUENCE [LARGE SCALE GENOMIC DNA]</scope>
    <source>
        <strain evidence="1 2">ORNL 0101</strain>
    </source>
</reference>
<gene>
    <name evidence="1" type="ORF">QU665_01000</name>
</gene>
<dbReference type="Proteomes" id="UP001289581">
    <property type="component" value="Unassembled WGS sequence"/>
</dbReference>
<dbReference type="RefSeq" id="WP_315545263.1">
    <property type="nucleotide sequence ID" value="NZ_JAXBCZ010000001.1"/>
</dbReference>
<name>A0AAW9KRX0_9ACTO</name>
<keyword evidence="2" id="KW-1185">Reference proteome</keyword>
<dbReference type="EMBL" id="JAXBCZ010000001">
    <property type="protein sequence ID" value="MEA1303673.1"/>
    <property type="molecule type" value="Genomic_DNA"/>
</dbReference>
<evidence type="ECO:0000313" key="2">
    <source>
        <dbReference type="Proteomes" id="UP001289581"/>
    </source>
</evidence>
<protein>
    <recommendedName>
        <fullName evidence="3">DUF559 domain-containing protein</fullName>
    </recommendedName>
</protein>
<organism evidence="1 2">
    <name type="scientific">Actinomyces oris</name>
    <dbReference type="NCBI Taxonomy" id="544580"/>
    <lineage>
        <taxon>Bacteria</taxon>
        <taxon>Bacillati</taxon>
        <taxon>Actinomycetota</taxon>
        <taxon>Actinomycetes</taxon>
        <taxon>Actinomycetales</taxon>
        <taxon>Actinomycetaceae</taxon>
        <taxon>Actinomyces</taxon>
    </lineage>
</organism>
<evidence type="ECO:0000313" key="1">
    <source>
        <dbReference type="EMBL" id="MEA1303673.1"/>
    </source>
</evidence>
<evidence type="ECO:0008006" key="3">
    <source>
        <dbReference type="Google" id="ProtNLM"/>
    </source>
</evidence>
<accession>A0AAW9KRX0</accession>
<sequence>MPFHPRRSRMLLPPAPGGRGRVFLRRRRLCLERKDITAVSGLPVTTVLRTAMDCAFDLPAREAICVVDSAVRSLARPSRFHPEDSEQRMDAVRRRLEQMVAAQGPRRGARRARAVLRITSGLAESPGESVLHWFVRALGLPAPRLQARIADPELSRFYFPDEAWPEFKVLAEFDGQLKYTSPEELWREKQRHDALVRMGWRTERFVWSDFGDLDALRHRVLTLFPPAAARLWRPMADLWK</sequence>
<comment type="caution">
    <text evidence="1">The sequence shown here is derived from an EMBL/GenBank/DDBJ whole genome shotgun (WGS) entry which is preliminary data.</text>
</comment>
<dbReference type="AlphaFoldDB" id="A0AAW9KRX0"/>